<evidence type="ECO:0000256" key="1">
    <source>
        <dbReference type="SAM" id="SignalP"/>
    </source>
</evidence>
<keyword evidence="1" id="KW-0732">Signal</keyword>
<proteinExistence type="predicted"/>
<evidence type="ECO:0000313" key="2">
    <source>
        <dbReference type="EMBL" id="GAA4636967.1"/>
    </source>
</evidence>
<dbReference type="Proteomes" id="UP001501442">
    <property type="component" value="Unassembled WGS sequence"/>
</dbReference>
<name>A0ABP8UPR6_9ACTN</name>
<dbReference type="PROSITE" id="PS51257">
    <property type="entry name" value="PROKAR_LIPOPROTEIN"/>
    <property type="match status" value="1"/>
</dbReference>
<protein>
    <recommendedName>
        <fullName evidence="4">Lipoprotein</fullName>
    </recommendedName>
</protein>
<evidence type="ECO:0000313" key="3">
    <source>
        <dbReference type="Proteomes" id="UP001501442"/>
    </source>
</evidence>
<keyword evidence="3" id="KW-1185">Reference proteome</keyword>
<accession>A0ABP8UPR6</accession>
<evidence type="ECO:0008006" key="4">
    <source>
        <dbReference type="Google" id="ProtNLM"/>
    </source>
</evidence>
<organism evidence="2 3">
    <name type="scientific">Actinoallomurus vinaceus</name>
    <dbReference type="NCBI Taxonomy" id="1080074"/>
    <lineage>
        <taxon>Bacteria</taxon>
        <taxon>Bacillati</taxon>
        <taxon>Actinomycetota</taxon>
        <taxon>Actinomycetes</taxon>
        <taxon>Streptosporangiales</taxon>
        <taxon>Thermomonosporaceae</taxon>
        <taxon>Actinoallomurus</taxon>
    </lineage>
</organism>
<comment type="caution">
    <text evidence="2">The sequence shown here is derived from an EMBL/GenBank/DDBJ whole genome shotgun (WGS) entry which is preliminary data.</text>
</comment>
<dbReference type="RefSeq" id="WP_345439946.1">
    <property type="nucleotide sequence ID" value="NZ_BAABHK010000018.1"/>
</dbReference>
<reference evidence="3" key="1">
    <citation type="journal article" date="2019" name="Int. J. Syst. Evol. Microbiol.">
        <title>The Global Catalogue of Microorganisms (GCM) 10K type strain sequencing project: providing services to taxonomists for standard genome sequencing and annotation.</title>
        <authorList>
            <consortium name="The Broad Institute Genomics Platform"/>
            <consortium name="The Broad Institute Genome Sequencing Center for Infectious Disease"/>
            <person name="Wu L."/>
            <person name="Ma J."/>
        </authorList>
    </citation>
    <scope>NUCLEOTIDE SEQUENCE [LARGE SCALE GENOMIC DNA]</scope>
    <source>
        <strain evidence="3">JCM 17939</strain>
    </source>
</reference>
<feature type="signal peptide" evidence="1">
    <location>
        <begin position="1"/>
        <end position="26"/>
    </location>
</feature>
<dbReference type="EMBL" id="BAABHK010000018">
    <property type="protein sequence ID" value="GAA4636967.1"/>
    <property type="molecule type" value="Genomic_DNA"/>
</dbReference>
<gene>
    <name evidence="2" type="ORF">GCM10023196_088930</name>
</gene>
<sequence>MRVIRRSASAVALAGVLMAGLSGCFGDDESGGSKAQGGTGTTAAKGGVTVAKADKPIAQATFPSPIAAGATVDLAILGLKVDGRLADLTISMTPHVRAAGSAQRLTPYLLNGGTSLGVFLIDTVNLKRYLVVKDSSGKDLQTDYVTTNLANDQPGQLSFTFAAPPKGVDRIDVQIGNWPTFHNVPIER</sequence>
<feature type="chain" id="PRO_5047044153" description="Lipoprotein" evidence="1">
    <location>
        <begin position="27"/>
        <end position="188"/>
    </location>
</feature>